<protein>
    <submittedName>
        <fullName evidence="1">Uncharacterized protein</fullName>
    </submittedName>
</protein>
<evidence type="ECO:0000313" key="1">
    <source>
        <dbReference type="EMBL" id="GBM03046.1"/>
    </source>
</evidence>
<proteinExistence type="predicted"/>
<organism evidence="1 2">
    <name type="scientific">Araneus ventricosus</name>
    <name type="common">Orbweaver spider</name>
    <name type="synonym">Epeira ventricosa</name>
    <dbReference type="NCBI Taxonomy" id="182803"/>
    <lineage>
        <taxon>Eukaryota</taxon>
        <taxon>Metazoa</taxon>
        <taxon>Ecdysozoa</taxon>
        <taxon>Arthropoda</taxon>
        <taxon>Chelicerata</taxon>
        <taxon>Arachnida</taxon>
        <taxon>Araneae</taxon>
        <taxon>Araneomorphae</taxon>
        <taxon>Entelegynae</taxon>
        <taxon>Araneoidea</taxon>
        <taxon>Araneidae</taxon>
        <taxon>Araneus</taxon>
    </lineage>
</organism>
<gene>
    <name evidence="1" type="ORF">AVEN_262831_1</name>
</gene>
<keyword evidence="2" id="KW-1185">Reference proteome</keyword>
<accession>A0A4Y2CGR6</accession>
<reference evidence="1 2" key="1">
    <citation type="journal article" date="2019" name="Sci. Rep.">
        <title>Orb-weaving spider Araneus ventricosus genome elucidates the spidroin gene catalogue.</title>
        <authorList>
            <person name="Kono N."/>
            <person name="Nakamura H."/>
            <person name="Ohtoshi R."/>
            <person name="Moran D.A.P."/>
            <person name="Shinohara A."/>
            <person name="Yoshida Y."/>
            <person name="Fujiwara M."/>
            <person name="Mori M."/>
            <person name="Tomita M."/>
            <person name="Arakawa K."/>
        </authorList>
    </citation>
    <scope>NUCLEOTIDE SEQUENCE [LARGE SCALE GENOMIC DNA]</scope>
</reference>
<dbReference type="AlphaFoldDB" id="A0A4Y2CGR6"/>
<evidence type="ECO:0000313" key="2">
    <source>
        <dbReference type="Proteomes" id="UP000499080"/>
    </source>
</evidence>
<dbReference type="Proteomes" id="UP000499080">
    <property type="component" value="Unassembled WGS sequence"/>
</dbReference>
<dbReference type="EMBL" id="BGPR01163057">
    <property type="protein sequence ID" value="GBM03046.1"/>
    <property type="molecule type" value="Genomic_DNA"/>
</dbReference>
<comment type="caution">
    <text evidence="1">The sequence shown here is derived from an EMBL/GenBank/DDBJ whole genome shotgun (WGS) entry which is preliminary data.</text>
</comment>
<sequence length="104" mass="11727">MYDLTCNTPNPRGIFSGIGFRTCYPPAPTAYHQAETHCGRKSWAFKPTYTHKLLSTGAFRSDSITDRKNDASNCIKYELRIGESRRIRTAFTCSAEEAILTKSK</sequence>
<name>A0A4Y2CGR6_ARAVE</name>